<keyword evidence="4" id="KW-1185">Reference proteome</keyword>
<dbReference type="AlphaFoldDB" id="A0A835WS49"/>
<name>A0A835WS49_9CHLO</name>
<evidence type="ECO:0000256" key="1">
    <source>
        <dbReference type="SAM" id="Coils"/>
    </source>
</evidence>
<organism evidence="3 4">
    <name type="scientific">Chlamydomonas schloesseri</name>
    <dbReference type="NCBI Taxonomy" id="2026947"/>
    <lineage>
        <taxon>Eukaryota</taxon>
        <taxon>Viridiplantae</taxon>
        <taxon>Chlorophyta</taxon>
        <taxon>core chlorophytes</taxon>
        <taxon>Chlorophyceae</taxon>
        <taxon>CS clade</taxon>
        <taxon>Chlamydomonadales</taxon>
        <taxon>Chlamydomonadaceae</taxon>
        <taxon>Chlamydomonas</taxon>
    </lineage>
</organism>
<feature type="coiled-coil region" evidence="1">
    <location>
        <begin position="468"/>
        <end position="502"/>
    </location>
</feature>
<proteinExistence type="predicted"/>
<evidence type="ECO:0000313" key="4">
    <source>
        <dbReference type="Proteomes" id="UP000613740"/>
    </source>
</evidence>
<comment type="caution">
    <text evidence="3">The sequence shown here is derived from an EMBL/GenBank/DDBJ whole genome shotgun (WGS) entry which is preliminary data.</text>
</comment>
<evidence type="ECO:0000256" key="2">
    <source>
        <dbReference type="SAM" id="MobiDB-lite"/>
    </source>
</evidence>
<sequence length="922" mass="97672">MLPVAESASSTASSVSSFDSSPRHHHGMYGGVPHDTTTTSGEAGAPASLVSGMAWIGASVSRAAAGWQVTHNPVFEDDDGATQTAMTPLLAPSARHSLPGTAATVHLTSSPLPEALAAYAAAGVDAASAAPVRKSISASVGLPLSPAPQQRTEATGCVGAGDVLAAGGYMQGSSPQQGIGHFGRMLGPAGVSPSFADQVAATTAVSRAIRKLLKLARENSGLTRSNEQLRGELSRVQTTQLEVQARNKLLQAMLEERGNEVARLSKANLRRTVKLESQLTGCQERIRQLESMQAQLVLEGHQQVQQLEEAYGHVASISTEAASLRQEVKQYAEACAAHQERVAMLEHELAGAAAAAEQEASAAEAVEAAAAAMAAEAHEQHHNRLRLLQVLLANDELEPYQLAWTYSDWGSHAGNGAQLLPPAAECSSTVPLQQTAGGSYDRSNAGQQKQLLDSQQLQQLVCDLQHQLAGAQELHAQLQDELEAARVAMAELVAERLAARAEMARWEVAAAQSAAVAAAAQAAEVQAREGERRAQQAVGQCEAQMREVMSQLRAAQQQFAEREESLQQLLVQAEAEHEVLRRQGQQEVEGMQQQLAHAEAECDALRQQAQQELHTWEQQLAEAQANAAQLEHVVQEHKQMQLREDDDATLVTLQHELVSQLQQQLFEERQRSAVLGVEVQTATRRLLDFKQQLRAVSIANAGEPAAGPVCWDNATGTAMEDLTATATITPHSAAGSGGSPPVLEIAGALVRVHAELHDLRGRQADAEELIALQEQELKALRGEHGGSGAVIDVNVCPGSLAVTPSSSLVHEPWAGASSHAMPAMSSLLRGGCSLSMAEPVLQLRYALRQVEQTSAELAGIMCGECDAGTSDGTSAPVLPPGAVTGIESGLQEQVWVIQNLRQLTAAARRVAAWLAACLPPHS</sequence>
<feature type="compositionally biased region" description="Low complexity" evidence="2">
    <location>
        <begin position="1"/>
        <end position="20"/>
    </location>
</feature>
<feature type="coiled-coil region" evidence="1">
    <location>
        <begin position="756"/>
        <end position="783"/>
    </location>
</feature>
<protein>
    <submittedName>
        <fullName evidence="3">Uncharacterized protein</fullName>
    </submittedName>
</protein>
<gene>
    <name evidence="3" type="ORF">HYH02_003387</name>
</gene>
<dbReference type="Proteomes" id="UP000613740">
    <property type="component" value="Unassembled WGS sequence"/>
</dbReference>
<dbReference type="OrthoDB" id="553346at2759"/>
<reference evidence="3" key="1">
    <citation type="journal article" date="2020" name="bioRxiv">
        <title>Comparative genomics of Chlamydomonas.</title>
        <authorList>
            <person name="Craig R.J."/>
            <person name="Hasan A.R."/>
            <person name="Ness R.W."/>
            <person name="Keightley P.D."/>
        </authorList>
    </citation>
    <scope>NUCLEOTIDE SEQUENCE</scope>
    <source>
        <strain evidence="3">CCAP 11/173</strain>
    </source>
</reference>
<feature type="coiled-coil region" evidence="1">
    <location>
        <begin position="314"/>
        <end position="348"/>
    </location>
</feature>
<accession>A0A835WS49</accession>
<evidence type="ECO:0000313" key="3">
    <source>
        <dbReference type="EMBL" id="KAG2451605.1"/>
    </source>
</evidence>
<dbReference type="EMBL" id="JAEHOD010000007">
    <property type="protein sequence ID" value="KAG2451605.1"/>
    <property type="molecule type" value="Genomic_DNA"/>
</dbReference>
<feature type="region of interest" description="Disordered" evidence="2">
    <location>
        <begin position="1"/>
        <end position="45"/>
    </location>
</feature>
<feature type="coiled-coil region" evidence="1">
    <location>
        <begin position="538"/>
        <end position="640"/>
    </location>
</feature>
<keyword evidence="1" id="KW-0175">Coiled coil</keyword>